<comment type="subcellular location">
    <subcellularLocation>
        <location evidence="11 12">Cell membrane</location>
        <topology evidence="11 12">Multi-pass membrane protein</topology>
    </subcellularLocation>
    <subcellularLocation>
        <location evidence="1">Membrane</location>
        <topology evidence="1">Multi-pass membrane protein</topology>
    </subcellularLocation>
</comment>
<accession>A0A134A6T5</accession>
<sequence>MEKHTYLITKLFGYDITVNIPSVITTLITVLLTFVIVMFLTSRIKLRPDSKRQNAVELLAYFVSDNVIKGNVNWKKYGKGLWATALTIISLVAVANTIGVLIEVSYNEVVYVNSVTADPTFTFSLALLVIVFTHFAGIKYKGVKHYFGTYTSSGIGITPFKVIEEFTNLMTFSMRLFGNIYAGEILLALLATLTTVGFFGAIAGMAGLVVWKGFSLFIGFIQAYIFTVLTFIYLSHKISDEH</sequence>
<dbReference type="STRING" id="1379.HMPREF3186_00251"/>
<name>A0A134A6T5_9BACL</name>
<evidence type="ECO:0000256" key="8">
    <source>
        <dbReference type="ARBA" id="ARBA00023065"/>
    </source>
</evidence>
<keyword evidence="7 11" id="KW-1133">Transmembrane helix</keyword>
<reference evidence="14" key="1">
    <citation type="submission" date="2016-01" db="EMBL/GenBank/DDBJ databases">
        <authorList>
            <person name="Mitreva M."/>
            <person name="Pepin K.H."/>
            <person name="Mihindukulasuriya K.A."/>
            <person name="Fulton R."/>
            <person name="Fronick C."/>
            <person name="O'Laughlin M."/>
            <person name="Miner T."/>
            <person name="Herter B."/>
            <person name="Rosa B.A."/>
            <person name="Cordes M."/>
            <person name="Tomlinson C."/>
            <person name="Wollam A."/>
            <person name="Palsikar V.B."/>
            <person name="Mardis E.R."/>
            <person name="Wilson R.K."/>
        </authorList>
    </citation>
    <scope>NUCLEOTIDE SEQUENCE [LARGE SCALE GENOMIC DNA]</scope>
    <source>
        <strain evidence="14">DNF01167</strain>
    </source>
</reference>
<keyword evidence="3 11" id="KW-0813">Transport</keyword>
<dbReference type="RefSeq" id="WP_060913548.1">
    <property type="nucleotide sequence ID" value="NZ_KQ959924.1"/>
</dbReference>
<feature type="transmembrane region" description="Helical" evidence="11">
    <location>
        <begin position="214"/>
        <end position="234"/>
    </location>
</feature>
<evidence type="ECO:0000256" key="12">
    <source>
        <dbReference type="RuleBase" id="RU000483"/>
    </source>
</evidence>
<evidence type="ECO:0000256" key="2">
    <source>
        <dbReference type="ARBA" id="ARBA00006810"/>
    </source>
</evidence>
<keyword evidence="4 11" id="KW-0138">CF(0)</keyword>
<feature type="transmembrane region" description="Helical" evidence="11">
    <location>
        <begin position="185"/>
        <end position="208"/>
    </location>
</feature>
<dbReference type="InterPro" id="IPR023011">
    <property type="entry name" value="ATP_synth_F0_asu_AS"/>
</dbReference>
<dbReference type="HAMAP" id="MF_01393">
    <property type="entry name" value="ATP_synth_a_bact"/>
    <property type="match status" value="1"/>
</dbReference>
<dbReference type="CDD" id="cd00310">
    <property type="entry name" value="ATP-synt_Fo_a_6"/>
    <property type="match status" value="1"/>
</dbReference>
<feature type="transmembrane region" description="Helical" evidence="11">
    <location>
        <begin position="81"/>
        <end position="101"/>
    </location>
</feature>
<evidence type="ECO:0000256" key="7">
    <source>
        <dbReference type="ARBA" id="ARBA00022989"/>
    </source>
</evidence>
<keyword evidence="9 11" id="KW-0472">Membrane</keyword>
<dbReference type="PANTHER" id="PTHR42823:SF3">
    <property type="entry name" value="ATP SYNTHASE SUBUNIT A, CHLOROPLASTIC"/>
    <property type="match status" value="1"/>
</dbReference>
<dbReference type="InterPro" id="IPR045082">
    <property type="entry name" value="ATP_syn_F0_a_bact/chloroplast"/>
</dbReference>
<evidence type="ECO:0000313" key="14">
    <source>
        <dbReference type="Proteomes" id="UP000070355"/>
    </source>
</evidence>
<evidence type="ECO:0000256" key="11">
    <source>
        <dbReference type="HAMAP-Rule" id="MF_01393"/>
    </source>
</evidence>
<dbReference type="PRINTS" id="PR00123">
    <property type="entry name" value="ATPASEA"/>
</dbReference>
<evidence type="ECO:0000256" key="5">
    <source>
        <dbReference type="ARBA" id="ARBA00022692"/>
    </source>
</evidence>
<dbReference type="AlphaFoldDB" id="A0A134A6T5"/>
<organism evidence="13 14">
    <name type="scientific">Gemella haemolysans</name>
    <dbReference type="NCBI Taxonomy" id="1379"/>
    <lineage>
        <taxon>Bacteria</taxon>
        <taxon>Bacillati</taxon>
        <taxon>Bacillota</taxon>
        <taxon>Bacilli</taxon>
        <taxon>Bacillales</taxon>
        <taxon>Gemellaceae</taxon>
        <taxon>Gemella</taxon>
    </lineage>
</organism>
<comment type="similarity">
    <text evidence="2 11 12">Belongs to the ATPase A chain family.</text>
</comment>
<dbReference type="InterPro" id="IPR035908">
    <property type="entry name" value="F0_ATP_A_sf"/>
</dbReference>
<evidence type="ECO:0000256" key="1">
    <source>
        <dbReference type="ARBA" id="ARBA00004141"/>
    </source>
</evidence>
<keyword evidence="11" id="KW-1003">Cell membrane</keyword>
<comment type="function">
    <text evidence="11 12">Key component of the proton channel; it plays a direct role in the translocation of protons across the membrane.</text>
</comment>
<dbReference type="PROSITE" id="PS00449">
    <property type="entry name" value="ATPASE_A"/>
    <property type="match status" value="1"/>
</dbReference>
<dbReference type="EMBL" id="LSDC01000017">
    <property type="protein sequence ID" value="KXB63220.1"/>
    <property type="molecule type" value="Genomic_DNA"/>
</dbReference>
<dbReference type="InterPro" id="IPR000568">
    <property type="entry name" value="ATP_synth_F0_asu"/>
</dbReference>
<feature type="transmembrane region" description="Helical" evidence="11">
    <location>
        <begin position="121"/>
        <end position="138"/>
    </location>
</feature>
<evidence type="ECO:0000256" key="9">
    <source>
        <dbReference type="ARBA" id="ARBA00023136"/>
    </source>
</evidence>
<dbReference type="Proteomes" id="UP000070355">
    <property type="component" value="Unassembled WGS sequence"/>
</dbReference>
<dbReference type="GO" id="GO:0046933">
    <property type="term" value="F:proton-transporting ATP synthase activity, rotational mechanism"/>
    <property type="evidence" value="ECO:0007669"/>
    <property type="project" value="UniProtKB-UniRule"/>
</dbReference>
<dbReference type="NCBIfam" id="TIGR01131">
    <property type="entry name" value="ATP_synt_6_or_A"/>
    <property type="match status" value="1"/>
</dbReference>
<dbReference type="Pfam" id="PF00119">
    <property type="entry name" value="ATP-synt_A"/>
    <property type="match status" value="1"/>
</dbReference>
<dbReference type="GO" id="GO:0005886">
    <property type="term" value="C:plasma membrane"/>
    <property type="evidence" value="ECO:0007669"/>
    <property type="project" value="UniProtKB-SubCell"/>
</dbReference>
<gene>
    <name evidence="11" type="primary">atpB</name>
    <name evidence="13" type="ORF">HMPREF3186_00251</name>
</gene>
<dbReference type="PANTHER" id="PTHR42823">
    <property type="entry name" value="ATP SYNTHASE SUBUNIT A, CHLOROPLASTIC"/>
    <property type="match status" value="1"/>
</dbReference>
<evidence type="ECO:0000256" key="4">
    <source>
        <dbReference type="ARBA" id="ARBA00022547"/>
    </source>
</evidence>
<feature type="transmembrane region" description="Helical" evidence="11">
    <location>
        <begin position="20"/>
        <end position="42"/>
    </location>
</feature>
<dbReference type="Gene3D" id="1.20.120.220">
    <property type="entry name" value="ATP synthase, F0 complex, subunit A"/>
    <property type="match status" value="1"/>
</dbReference>
<keyword evidence="5 11" id="KW-0812">Transmembrane</keyword>
<evidence type="ECO:0000256" key="10">
    <source>
        <dbReference type="ARBA" id="ARBA00023310"/>
    </source>
</evidence>
<keyword evidence="10 11" id="KW-0066">ATP synthesis</keyword>
<dbReference type="SUPFAM" id="SSF81336">
    <property type="entry name" value="F1F0 ATP synthase subunit A"/>
    <property type="match status" value="1"/>
</dbReference>
<keyword evidence="8 11" id="KW-0406">Ion transport</keyword>
<dbReference type="OrthoDB" id="9789241at2"/>
<proteinExistence type="inferred from homology"/>
<evidence type="ECO:0000313" key="13">
    <source>
        <dbReference type="EMBL" id="KXB63220.1"/>
    </source>
</evidence>
<keyword evidence="6 11" id="KW-0375">Hydrogen ion transport</keyword>
<comment type="caution">
    <text evidence="13">The sequence shown here is derived from an EMBL/GenBank/DDBJ whole genome shotgun (WGS) entry which is preliminary data.</text>
</comment>
<protein>
    <recommendedName>
        <fullName evidence="11 12">ATP synthase subunit a</fullName>
    </recommendedName>
    <alternativeName>
        <fullName evidence="11">ATP synthase F0 sector subunit a</fullName>
    </alternativeName>
    <alternativeName>
        <fullName evidence="11">F-ATPase subunit 6</fullName>
    </alternativeName>
</protein>
<dbReference type="GO" id="GO:0045259">
    <property type="term" value="C:proton-transporting ATP synthase complex"/>
    <property type="evidence" value="ECO:0007669"/>
    <property type="project" value="UniProtKB-KW"/>
</dbReference>
<evidence type="ECO:0000256" key="3">
    <source>
        <dbReference type="ARBA" id="ARBA00022448"/>
    </source>
</evidence>
<evidence type="ECO:0000256" key="6">
    <source>
        <dbReference type="ARBA" id="ARBA00022781"/>
    </source>
</evidence>
<dbReference type="GO" id="GO:0042777">
    <property type="term" value="P:proton motive force-driven plasma membrane ATP synthesis"/>
    <property type="evidence" value="ECO:0007669"/>
    <property type="project" value="TreeGrafter"/>
</dbReference>
<dbReference type="PATRIC" id="fig|1379.3.peg.246"/>